<feature type="domain" description="AB hydrolase-1" evidence="1">
    <location>
        <begin position="49"/>
        <end position="420"/>
    </location>
</feature>
<dbReference type="AlphaFoldDB" id="A0AA37T0L6"/>
<dbReference type="EMBL" id="BSPD01000011">
    <property type="protein sequence ID" value="GLS24570.1"/>
    <property type="molecule type" value="Genomic_DNA"/>
</dbReference>
<dbReference type="InterPro" id="IPR050266">
    <property type="entry name" value="AB_hydrolase_sf"/>
</dbReference>
<dbReference type="InterPro" id="IPR029058">
    <property type="entry name" value="AB_hydrolase_fold"/>
</dbReference>
<dbReference type="PANTHER" id="PTHR43798:SF27">
    <property type="entry name" value="HYDROLASE ALPHA_BETA HYDROLASE FOLD FAMILY"/>
    <property type="match status" value="1"/>
</dbReference>
<sequence>MTFTPQNGESVEALKGVIQVPENRQRRGSPMIPLHYVRFPATTKNPGSPIVYLAGGPGGSGINTAKGRRFPLFMQLRKYGDVIALDQRGTGLSDVTPACRSKQPLPSDQIMDDKDYIERHQKALKECVRFWGEQKVDLKGYNTLESVADLEALRKHLNAEKITLWGISYGSHLALAAIKKMDDRIDKVIIASVEGLQQTIKLPQRTDAYFKRLQTAIHNEPLAKQQYPDIFQLIQRVHQRLEMSPLTLTLSPKDKPPFEFILQRRTMQQFASRMISDPIWTKRLLQLYLAVDQGDVPLLQQQMARYLAPSRPIQLRAMPTAMDIASGMSQQRRTKIEEQAKTALLGSYLNFSFHYTDVLPELDLGDEFRQPPQSSIPVLLLSGTLDGRTYIESQREAVTGLKNITAVTVVNAGHNLFMSSPEVGNIMEKFLKGQSIIKKSIIVQLPDFGNKT</sequence>
<accession>A0AA37T0L6</accession>
<keyword evidence="3" id="KW-1185">Reference proteome</keyword>
<evidence type="ECO:0000313" key="2">
    <source>
        <dbReference type="EMBL" id="GLS24570.1"/>
    </source>
</evidence>
<name>A0AA37T0L6_9GAMM</name>
<protein>
    <submittedName>
        <fullName evidence="2">Alpha/beta hydrolase</fullName>
    </submittedName>
</protein>
<evidence type="ECO:0000313" key="3">
    <source>
        <dbReference type="Proteomes" id="UP001156870"/>
    </source>
</evidence>
<dbReference type="InterPro" id="IPR000073">
    <property type="entry name" value="AB_hydrolase_1"/>
</dbReference>
<evidence type="ECO:0000259" key="1">
    <source>
        <dbReference type="Pfam" id="PF00561"/>
    </source>
</evidence>
<organism evidence="2 3">
    <name type="scientific">Marinibactrum halimedae</name>
    <dbReference type="NCBI Taxonomy" id="1444977"/>
    <lineage>
        <taxon>Bacteria</taxon>
        <taxon>Pseudomonadati</taxon>
        <taxon>Pseudomonadota</taxon>
        <taxon>Gammaproteobacteria</taxon>
        <taxon>Cellvibrionales</taxon>
        <taxon>Cellvibrionaceae</taxon>
        <taxon>Marinibactrum</taxon>
    </lineage>
</organism>
<comment type="caution">
    <text evidence="2">The sequence shown here is derived from an EMBL/GenBank/DDBJ whole genome shotgun (WGS) entry which is preliminary data.</text>
</comment>
<keyword evidence="2" id="KW-0378">Hydrolase</keyword>
<dbReference type="PANTHER" id="PTHR43798">
    <property type="entry name" value="MONOACYLGLYCEROL LIPASE"/>
    <property type="match status" value="1"/>
</dbReference>
<gene>
    <name evidence="2" type="ORF">GCM10007877_02840</name>
</gene>
<dbReference type="Proteomes" id="UP001156870">
    <property type="component" value="Unassembled WGS sequence"/>
</dbReference>
<reference evidence="2 3" key="1">
    <citation type="journal article" date="2014" name="Int. J. Syst. Evol. Microbiol.">
        <title>Complete genome sequence of Corynebacterium casei LMG S-19264T (=DSM 44701T), isolated from a smear-ripened cheese.</title>
        <authorList>
            <consortium name="US DOE Joint Genome Institute (JGI-PGF)"/>
            <person name="Walter F."/>
            <person name="Albersmeier A."/>
            <person name="Kalinowski J."/>
            <person name="Ruckert C."/>
        </authorList>
    </citation>
    <scope>NUCLEOTIDE SEQUENCE [LARGE SCALE GENOMIC DNA]</scope>
    <source>
        <strain evidence="2 3">NBRC 110095</strain>
    </source>
</reference>
<dbReference type="SUPFAM" id="SSF53474">
    <property type="entry name" value="alpha/beta-Hydrolases"/>
    <property type="match status" value="1"/>
</dbReference>
<dbReference type="Gene3D" id="3.40.50.1820">
    <property type="entry name" value="alpha/beta hydrolase"/>
    <property type="match status" value="1"/>
</dbReference>
<dbReference type="Pfam" id="PF00561">
    <property type="entry name" value="Abhydrolase_1"/>
    <property type="match status" value="1"/>
</dbReference>
<dbReference type="GO" id="GO:0016787">
    <property type="term" value="F:hydrolase activity"/>
    <property type="evidence" value="ECO:0007669"/>
    <property type="project" value="UniProtKB-KW"/>
</dbReference>
<dbReference type="GO" id="GO:0016020">
    <property type="term" value="C:membrane"/>
    <property type="evidence" value="ECO:0007669"/>
    <property type="project" value="TreeGrafter"/>
</dbReference>
<proteinExistence type="predicted"/>